<dbReference type="Proteomes" id="UP001498238">
    <property type="component" value="Unassembled WGS sequence"/>
</dbReference>
<sequence>MTRPAAASDQPSADDPASSVAATPFVRYGVKTKVMITALNDAEPQSHRAQLKTPRRELDGDLGYARMTSLY</sequence>
<reference evidence="2 3" key="1">
    <citation type="submission" date="2024-01" db="EMBL/GenBank/DDBJ databases">
        <title>Characterization of antibiotic resistant novel bacterial strains and their environmental applications.</title>
        <authorList>
            <person name="Manzoor S."/>
            <person name="Abbas S."/>
            <person name="Arshad M."/>
            <person name="Ahmed I."/>
        </authorList>
    </citation>
    <scope>NUCLEOTIDE SEQUENCE [LARGE SCALE GENOMIC DNA]</scope>
    <source>
        <strain evidence="2 3">NCCP-602</strain>
    </source>
</reference>
<dbReference type="EMBL" id="BAAAAF010000001">
    <property type="protein sequence ID" value="GAA0034240.1"/>
    <property type="molecule type" value="Genomic_DNA"/>
</dbReference>
<keyword evidence="3" id="KW-1185">Reference proteome</keyword>
<gene>
    <name evidence="2" type="ORF">NCCP602_02010</name>
</gene>
<name>A0ABP3C3N5_9MICO</name>
<proteinExistence type="predicted"/>
<feature type="region of interest" description="Disordered" evidence="1">
    <location>
        <begin position="1"/>
        <end position="22"/>
    </location>
</feature>
<evidence type="ECO:0000313" key="2">
    <source>
        <dbReference type="EMBL" id="GAA0034240.1"/>
    </source>
</evidence>
<evidence type="ECO:0000256" key="1">
    <source>
        <dbReference type="SAM" id="MobiDB-lite"/>
    </source>
</evidence>
<protein>
    <submittedName>
        <fullName evidence="2">Uncharacterized protein</fullName>
    </submittedName>
</protein>
<accession>A0ABP3C3N5</accession>
<organism evidence="2 3">
    <name type="scientific">Brevibacterium metallidurans</name>
    <dbReference type="NCBI Taxonomy" id="1482676"/>
    <lineage>
        <taxon>Bacteria</taxon>
        <taxon>Bacillati</taxon>
        <taxon>Actinomycetota</taxon>
        <taxon>Actinomycetes</taxon>
        <taxon>Micrococcales</taxon>
        <taxon>Brevibacteriaceae</taxon>
        <taxon>Brevibacterium</taxon>
    </lineage>
</organism>
<evidence type="ECO:0000313" key="3">
    <source>
        <dbReference type="Proteomes" id="UP001498238"/>
    </source>
</evidence>
<comment type="caution">
    <text evidence="2">The sequence shown here is derived from an EMBL/GenBank/DDBJ whole genome shotgun (WGS) entry which is preliminary data.</text>
</comment>